<reference evidence="2 3" key="1">
    <citation type="journal article" date="2021" name="Mar. Drugs">
        <title>Genome Reduction and Secondary Metabolism of the Marine Sponge-Associated Cyanobacterium Leptothoe.</title>
        <authorList>
            <person name="Konstantinou D."/>
            <person name="Popin R.V."/>
            <person name="Fewer D.P."/>
            <person name="Sivonen K."/>
            <person name="Gkelis S."/>
        </authorList>
    </citation>
    <scope>NUCLEOTIDE SEQUENCE [LARGE SCALE GENOMIC DNA]</scope>
    <source>
        <strain evidence="2 3">TAU-MAC 1615</strain>
    </source>
</reference>
<gene>
    <name evidence="2" type="ORF">IXB28_10605</name>
</gene>
<protein>
    <submittedName>
        <fullName evidence="2">Aryl-sulfate sulfotransferase</fullName>
    </submittedName>
</protein>
<evidence type="ECO:0000313" key="3">
    <source>
        <dbReference type="Proteomes" id="UP001196661"/>
    </source>
</evidence>
<organism evidence="2 3">
    <name type="scientific">Leptothoe kymatousa TAU-MAC 1615</name>
    <dbReference type="NCBI Taxonomy" id="2364775"/>
    <lineage>
        <taxon>Bacteria</taxon>
        <taxon>Bacillati</taxon>
        <taxon>Cyanobacteriota</taxon>
        <taxon>Cyanophyceae</taxon>
        <taxon>Nodosilineales</taxon>
        <taxon>Cymatolegaceae</taxon>
        <taxon>Leptothoe</taxon>
        <taxon>Leptothoe kymatousa</taxon>
    </lineage>
</organism>
<proteinExistence type="predicted"/>
<dbReference type="Proteomes" id="UP001196661">
    <property type="component" value="Unassembled WGS sequence"/>
</dbReference>
<comment type="caution">
    <text evidence="2">The sequence shown here is derived from an EMBL/GenBank/DDBJ whole genome shotgun (WGS) entry which is preliminary data.</text>
</comment>
<keyword evidence="1" id="KW-0812">Transmembrane</keyword>
<dbReference type="PANTHER" id="PTHR35340">
    <property type="entry name" value="PQQ ENZYME REPEAT PROTEIN-RELATED"/>
    <property type="match status" value="1"/>
</dbReference>
<evidence type="ECO:0000313" key="2">
    <source>
        <dbReference type="EMBL" id="MBT9312657.1"/>
    </source>
</evidence>
<keyword evidence="3" id="KW-1185">Reference proteome</keyword>
<sequence>MTVNSKIDFHKLSLGSFITSCTFIVFLAGYIIRDEEVFPYKYFVTAKEGFGHVSKQFSGELPPHYHYLDQSFPEVTAPNPYPGLNLVTKLATDDLIVADIMDAQGNTLHRWELDWFDIWPDADHLHPERAPKQRPGTTIHGAVVMDNGDLVFNYEYMGLVRVDLDGKVVWRLPYETHHSVHLHDDGNLWVSGMKFQTEKNEFIPHIIPPFWEDTILKVSPEGEILKEWNVPELLRKNGYAGLLHLRSIPSYETEVYNLDPTHLNDVETFPSDMKAGVFNPGDVLISLRNINAVMVFNEDTDEIKSMIIGEFINQHDPDFIDGNTISVFDNNQGDDLNAENFKSRILKFSFKDNIANTKEVFFEGSGKNPFYTQIQGKNQWLPNGNLLITDSLSGRGFELNPQGEMVWQYFNYLDDEKKLVGRVTEVQRLSEKYEKIFSKD</sequence>
<dbReference type="PANTHER" id="PTHR35340:SF5">
    <property type="entry name" value="ASST-DOMAIN-CONTAINING PROTEIN"/>
    <property type="match status" value="1"/>
</dbReference>
<accession>A0ABS5Y4B0</accession>
<dbReference type="RefSeq" id="WP_215618549.1">
    <property type="nucleotide sequence ID" value="NZ_JADOER010000009.1"/>
</dbReference>
<dbReference type="InterPro" id="IPR053143">
    <property type="entry name" value="Arylsulfate_ST"/>
</dbReference>
<dbReference type="EMBL" id="JADOER010000009">
    <property type="protein sequence ID" value="MBT9312657.1"/>
    <property type="molecule type" value="Genomic_DNA"/>
</dbReference>
<dbReference type="InterPro" id="IPR039535">
    <property type="entry name" value="ASST-like"/>
</dbReference>
<name>A0ABS5Y4B0_9CYAN</name>
<feature type="transmembrane region" description="Helical" evidence="1">
    <location>
        <begin position="12"/>
        <end position="32"/>
    </location>
</feature>
<keyword evidence="1" id="KW-0472">Membrane</keyword>
<keyword evidence="1" id="KW-1133">Transmembrane helix</keyword>
<dbReference type="Pfam" id="PF14269">
    <property type="entry name" value="Arylsulfotran_2"/>
    <property type="match status" value="1"/>
</dbReference>
<evidence type="ECO:0000256" key="1">
    <source>
        <dbReference type="SAM" id="Phobius"/>
    </source>
</evidence>
<dbReference type="SUPFAM" id="SSF63829">
    <property type="entry name" value="Calcium-dependent phosphotriesterase"/>
    <property type="match status" value="1"/>
</dbReference>